<keyword evidence="5" id="KW-0378">Hydrolase</keyword>
<dbReference type="Proteomes" id="UP000435357">
    <property type="component" value="Unassembled WGS sequence"/>
</dbReference>
<keyword evidence="9" id="KW-1185">Reference proteome</keyword>
<dbReference type="OrthoDB" id="9805604at2"/>
<keyword evidence="4 7" id="KW-0479">Metal-binding</keyword>
<evidence type="ECO:0000256" key="5">
    <source>
        <dbReference type="ARBA" id="ARBA00022801"/>
    </source>
</evidence>
<evidence type="ECO:0000256" key="6">
    <source>
        <dbReference type="ARBA" id="ARBA00022842"/>
    </source>
</evidence>
<evidence type="ECO:0000256" key="1">
    <source>
        <dbReference type="ARBA" id="ARBA00001946"/>
    </source>
</evidence>
<proteinExistence type="inferred from homology"/>
<feature type="binding site" evidence="7">
    <location>
        <position position="18"/>
    </location>
    <ligand>
        <name>Mg(2+)</name>
        <dbReference type="ChEBI" id="CHEBI:18420"/>
    </ligand>
</feature>
<gene>
    <name evidence="8" type="ORF">F3059_00395</name>
</gene>
<evidence type="ECO:0000256" key="7">
    <source>
        <dbReference type="PIRSR" id="PIRSR006118-2"/>
    </source>
</evidence>
<dbReference type="SFLD" id="SFLDG01138">
    <property type="entry name" value="C1.6.2:_Deoxy-d-mannose-octulo"/>
    <property type="match status" value="1"/>
</dbReference>
<dbReference type="RefSeq" id="WP_151165953.1">
    <property type="nucleotide sequence ID" value="NZ_WACR01000001.1"/>
</dbReference>
<keyword evidence="6 7" id="KW-0460">Magnesium</keyword>
<dbReference type="InterPro" id="IPR010023">
    <property type="entry name" value="KdsC_fam"/>
</dbReference>
<feature type="binding site" evidence="7">
    <location>
        <position position="111"/>
    </location>
    <ligand>
        <name>Mg(2+)</name>
        <dbReference type="ChEBI" id="CHEBI:18420"/>
    </ligand>
</feature>
<name>A0A6N6ME26_9FLAO</name>
<evidence type="ECO:0000256" key="3">
    <source>
        <dbReference type="ARBA" id="ARBA00011881"/>
    </source>
</evidence>
<dbReference type="PIRSF" id="PIRSF006118">
    <property type="entry name" value="KDO8-P_Ptase"/>
    <property type="match status" value="1"/>
</dbReference>
<dbReference type="InterPro" id="IPR036412">
    <property type="entry name" value="HAD-like_sf"/>
</dbReference>
<dbReference type="GO" id="GO:0016788">
    <property type="term" value="F:hydrolase activity, acting on ester bonds"/>
    <property type="evidence" value="ECO:0007669"/>
    <property type="project" value="InterPro"/>
</dbReference>
<evidence type="ECO:0000313" key="9">
    <source>
        <dbReference type="Proteomes" id="UP000435357"/>
    </source>
</evidence>
<comment type="similarity">
    <text evidence="2">Belongs to the KdsC family.</text>
</comment>
<evidence type="ECO:0000256" key="2">
    <source>
        <dbReference type="ARBA" id="ARBA00005893"/>
    </source>
</evidence>
<accession>A0A6N6ME26</accession>
<dbReference type="GO" id="GO:0046872">
    <property type="term" value="F:metal ion binding"/>
    <property type="evidence" value="ECO:0007669"/>
    <property type="project" value="UniProtKB-KW"/>
</dbReference>
<dbReference type="InterPro" id="IPR023214">
    <property type="entry name" value="HAD_sf"/>
</dbReference>
<dbReference type="PANTHER" id="PTHR21485">
    <property type="entry name" value="HAD SUPERFAMILY MEMBERS CMAS AND KDSC"/>
    <property type="match status" value="1"/>
</dbReference>
<dbReference type="SFLD" id="SFLDG01136">
    <property type="entry name" value="C1.6:_Phosphoserine_Phosphatas"/>
    <property type="match status" value="1"/>
</dbReference>
<reference evidence="8 9" key="1">
    <citation type="submission" date="2019-09" db="EMBL/GenBank/DDBJ databases">
        <title>Genomes of Cryomorphaceae.</title>
        <authorList>
            <person name="Bowman J.P."/>
        </authorList>
    </citation>
    <scope>NUCLEOTIDE SEQUENCE [LARGE SCALE GENOMIC DNA]</scope>
    <source>
        <strain evidence="8 9">KCTC 52047</strain>
    </source>
</reference>
<dbReference type="SFLD" id="SFLDS00003">
    <property type="entry name" value="Haloacid_Dehalogenase"/>
    <property type="match status" value="1"/>
</dbReference>
<dbReference type="NCBIfam" id="TIGR01670">
    <property type="entry name" value="KdsC-phosphatas"/>
    <property type="match status" value="1"/>
</dbReference>
<feature type="binding site" evidence="7">
    <location>
        <position position="20"/>
    </location>
    <ligand>
        <name>substrate</name>
    </ligand>
</feature>
<comment type="subunit">
    <text evidence="3">Homotetramer.</text>
</comment>
<sequence length="167" mass="18892">MSEHYLKKLPQITTLVFDVDGVLTDGSVTLMPDGEMIRTLNTKDGFAMKQAAKAGLRMIAITRGSSQIVKDSLLRLGFEDVALNIIDKLDKYDEYRHIYDLQEDEVLYMGDDLPDLEVMREVGLPTCPKDAVKEVRDECVYISPFDGGRGCVRDVIEKVMRAKELWS</sequence>
<evidence type="ECO:0000256" key="4">
    <source>
        <dbReference type="ARBA" id="ARBA00022723"/>
    </source>
</evidence>
<dbReference type="GO" id="GO:0008781">
    <property type="term" value="F:N-acylneuraminate cytidylyltransferase activity"/>
    <property type="evidence" value="ECO:0007669"/>
    <property type="project" value="TreeGrafter"/>
</dbReference>
<dbReference type="PANTHER" id="PTHR21485:SF3">
    <property type="entry name" value="N-ACYLNEURAMINATE CYTIDYLYLTRANSFERASE"/>
    <property type="match status" value="1"/>
</dbReference>
<comment type="cofactor">
    <cofactor evidence="1 7">
        <name>Mg(2+)</name>
        <dbReference type="ChEBI" id="CHEBI:18420"/>
    </cofactor>
</comment>
<evidence type="ECO:0000313" key="8">
    <source>
        <dbReference type="EMBL" id="KAB1065965.1"/>
    </source>
</evidence>
<dbReference type="Gene3D" id="3.40.50.1000">
    <property type="entry name" value="HAD superfamily/HAD-like"/>
    <property type="match status" value="1"/>
</dbReference>
<comment type="caution">
    <text evidence="8">The sequence shown here is derived from an EMBL/GenBank/DDBJ whole genome shotgun (WGS) entry which is preliminary data.</text>
</comment>
<dbReference type="AlphaFoldDB" id="A0A6N6ME26"/>
<dbReference type="SUPFAM" id="SSF56784">
    <property type="entry name" value="HAD-like"/>
    <property type="match status" value="1"/>
</dbReference>
<dbReference type="EMBL" id="WACR01000001">
    <property type="protein sequence ID" value="KAB1065965.1"/>
    <property type="molecule type" value="Genomic_DNA"/>
</dbReference>
<protein>
    <submittedName>
        <fullName evidence="8">3-deoxy-D-manno-octulosonate 8-phosphate phosphatase</fullName>
    </submittedName>
</protein>
<dbReference type="InterPro" id="IPR050793">
    <property type="entry name" value="CMP-NeuNAc_synthase"/>
</dbReference>
<organism evidence="8 9">
    <name type="scientific">Salibacter halophilus</name>
    <dbReference type="NCBI Taxonomy" id="1803916"/>
    <lineage>
        <taxon>Bacteria</taxon>
        <taxon>Pseudomonadati</taxon>
        <taxon>Bacteroidota</taxon>
        <taxon>Flavobacteriia</taxon>
        <taxon>Flavobacteriales</taxon>
        <taxon>Salibacteraceae</taxon>
        <taxon>Salibacter</taxon>
    </lineage>
</organism>